<evidence type="ECO:0000313" key="2">
    <source>
        <dbReference type="EMBL" id="SQB40232.1"/>
    </source>
</evidence>
<protein>
    <submittedName>
        <fullName evidence="2">Uncharacterized protein</fullName>
    </submittedName>
</protein>
<dbReference type="AlphaFoldDB" id="A0A2X2YWM2"/>
<dbReference type="EMBL" id="UAVY01000009">
    <property type="protein sequence ID" value="SQB40232.1"/>
    <property type="molecule type" value="Genomic_DNA"/>
</dbReference>
<name>A0A2X2YWM2_CITKO</name>
<dbReference type="Proteomes" id="UP000251584">
    <property type="component" value="Unassembled WGS sequence"/>
</dbReference>
<keyword evidence="1" id="KW-0812">Transmembrane</keyword>
<keyword evidence="1" id="KW-1133">Transmembrane helix</keyword>
<organism evidence="2 3">
    <name type="scientific">Citrobacter koseri</name>
    <name type="common">Citrobacter diversus</name>
    <dbReference type="NCBI Taxonomy" id="545"/>
    <lineage>
        <taxon>Bacteria</taxon>
        <taxon>Pseudomonadati</taxon>
        <taxon>Pseudomonadota</taxon>
        <taxon>Gammaproteobacteria</taxon>
        <taxon>Enterobacterales</taxon>
        <taxon>Enterobacteriaceae</taxon>
        <taxon>Citrobacter</taxon>
    </lineage>
</organism>
<keyword evidence="1" id="KW-0472">Membrane</keyword>
<gene>
    <name evidence="2" type="ORF">NCTC10786_05329</name>
</gene>
<evidence type="ECO:0000313" key="3">
    <source>
        <dbReference type="Proteomes" id="UP000251584"/>
    </source>
</evidence>
<sequence length="75" mass="9333">MITYLFFGFLIVCTLFCIVMLWRVVKVAEWRLKALEMSADDYRALPEFHKMLWMIWIWRLERFPRCNKRAWSEVK</sequence>
<feature type="transmembrane region" description="Helical" evidence="1">
    <location>
        <begin position="6"/>
        <end position="25"/>
    </location>
</feature>
<proteinExistence type="predicted"/>
<evidence type="ECO:0000256" key="1">
    <source>
        <dbReference type="SAM" id="Phobius"/>
    </source>
</evidence>
<reference evidence="2 3" key="1">
    <citation type="submission" date="2018-06" db="EMBL/GenBank/DDBJ databases">
        <authorList>
            <consortium name="Pathogen Informatics"/>
            <person name="Doyle S."/>
        </authorList>
    </citation>
    <scope>NUCLEOTIDE SEQUENCE [LARGE SCALE GENOMIC DNA]</scope>
    <source>
        <strain evidence="2 3">NCTC10786</strain>
    </source>
</reference>
<accession>A0A2X2YWM2</accession>